<dbReference type="PANTHER" id="PTHR23514:SF13">
    <property type="entry name" value="INNER MEMBRANE PROTEIN YBJJ"/>
    <property type="match status" value="1"/>
</dbReference>
<dbReference type="SUPFAM" id="SSF103473">
    <property type="entry name" value="MFS general substrate transporter"/>
    <property type="match status" value="1"/>
</dbReference>
<feature type="transmembrane region" description="Helical" evidence="5">
    <location>
        <begin position="60"/>
        <end position="79"/>
    </location>
</feature>
<protein>
    <submittedName>
        <fullName evidence="6">MFS transporter</fullName>
    </submittedName>
</protein>
<dbReference type="RefSeq" id="WP_052386685.1">
    <property type="nucleotide sequence ID" value="NZ_CP073767.1"/>
</dbReference>
<feature type="transmembrane region" description="Helical" evidence="5">
    <location>
        <begin position="378"/>
        <end position="401"/>
    </location>
</feature>
<accession>A0A9Q9MQE1</accession>
<feature type="transmembrane region" description="Helical" evidence="5">
    <location>
        <begin position="315"/>
        <end position="338"/>
    </location>
</feature>
<organism evidence="6 7">
    <name type="scientific">Dactylosporangium aurantiacum</name>
    <dbReference type="NCBI Taxonomy" id="35754"/>
    <lineage>
        <taxon>Bacteria</taxon>
        <taxon>Bacillati</taxon>
        <taxon>Actinomycetota</taxon>
        <taxon>Actinomycetes</taxon>
        <taxon>Micromonosporales</taxon>
        <taxon>Micromonosporaceae</taxon>
        <taxon>Dactylosporangium</taxon>
    </lineage>
</organism>
<evidence type="ECO:0000313" key="7">
    <source>
        <dbReference type="Proteomes" id="UP001058003"/>
    </source>
</evidence>
<sequence>MSTEPPAGAAVIAAHPPDTARLTRARWATVAVFLLLGTLLGTWFSGVPRFQEGLRLDEDALGMVLLAPTVGSLIGMQLAGRLVGRFGCGPVVRCTAVTLPFTLPLVALSARPAAAVAALVLFGVVDGVQGVAMNVHGIAVERGLGRPVLSGMHAAWGVGALLGGAGGTAATALGLTLLEQFSIVAVVMAALGAVVGRWLLPRDAAGGPQRATGAARGWRAGWTRSVAALGIMGAGVMLCEVGISNWGAIFLDDERAATVVVASLGYVAFSSAETGVRLVGDRLNRRLGPVATVRGSAIVALLGLAMIVLPPDAGWNLAGFVVFGAGLAVINPIVFSAVGHGTSEAAELAISRYTTLIYTGVLGGPALIGWLANGIGLTAALACLAVPLVVVLAGSGLTAAAKPR</sequence>
<dbReference type="InterPro" id="IPR051788">
    <property type="entry name" value="MFS_Transporter"/>
</dbReference>
<dbReference type="InterPro" id="IPR011701">
    <property type="entry name" value="MFS"/>
</dbReference>
<proteinExistence type="predicted"/>
<keyword evidence="2 5" id="KW-0812">Transmembrane</keyword>
<keyword evidence="4 5" id="KW-0472">Membrane</keyword>
<dbReference type="OrthoDB" id="151222at2"/>
<gene>
    <name evidence="6" type="ORF">Daura_15850</name>
</gene>
<feature type="transmembrane region" description="Helical" evidence="5">
    <location>
        <begin position="350"/>
        <end position="372"/>
    </location>
</feature>
<feature type="transmembrane region" description="Helical" evidence="5">
    <location>
        <begin position="226"/>
        <end position="250"/>
    </location>
</feature>
<dbReference type="GO" id="GO:0016020">
    <property type="term" value="C:membrane"/>
    <property type="evidence" value="ECO:0007669"/>
    <property type="project" value="UniProtKB-SubCell"/>
</dbReference>
<dbReference type="PANTHER" id="PTHR23514">
    <property type="entry name" value="BYPASS OF STOP CODON PROTEIN 6"/>
    <property type="match status" value="1"/>
</dbReference>
<evidence type="ECO:0000256" key="4">
    <source>
        <dbReference type="ARBA" id="ARBA00023136"/>
    </source>
</evidence>
<feature type="transmembrane region" description="Helical" evidence="5">
    <location>
        <begin position="27"/>
        <end position="48"/>
    </location>
</feature>
<feature type="transmembrane region" description="Helical" evidence="5">
    <location>
        <begin position="181"/>
        <end position="200"/>
    </location>
</feature>
<feature type="transmembrane region" description="Helical" evidence="5">
    <location>
        <begin position="154"/>
        <end position="175"/>
    </location>
</feature>
<evidence type="ECO:0000256" key="2">
    <source>
        <dbReference type="ARBA" id="ARBA00022692"/>
    </source>
</evidence>
<evidence type="ECO:0000256" key="5">
    <source>
        <dbReference type="SAM" id="Phobius"/>
    </source>
</evidence>
<evidence type="ECO:0000256" key="3">
    <source>
        <dbReference type="ARBA" id="ARBA00022989"/>
    </source>
</evidence>
<dbReference type="Pfam" id="PF07690">
    <property type="entry name" value="MFS_1"/>
    <property type="match status" value="1"/>
</dbReference>
<evidence type="ECO:0000313" key="6">
    <source>
        <dbReference type="EMBL" id="UWZ57492.1"/>
    </source>
</evidence>
<dbReference type="Gene3D" id="1.20.1250.20">
    <property type="entry name" value="MFS general substrate transporter like domains"/>
    <property type="match status" value="2"/>
</dbReference>
<dbReference type="GO" id="GO:0022857">
    <property type="term" value="F:transmembrane transporter activity"/>
    <property type="evidence" value="ECO:0007669"/>
    <property type="project" value="InterPro"/>
</dbReference>
<feature type="transmembrane region" description="Helical" evidence="5">
    <location>
        <begin position="291"/>
        <end position="309"/>
    </location>
</feature>
<name>A0A9Q9MQE1_9ACTN</name>
<feature type="transmembrane region" description="Helical" evidence="5">
    <location>
        <begin position="256"/>
        <end position="279"/>
    </location>
</feature>
<comment type="subcellular location">
    <subcellularLocation>
        <location evidence="1">Membrane</location>
        <topology evidence="1">Multi-pass membrane protein</topology>
    </subcellularLocation>
</comment>
<dbReference type="CDD" id="cd17393">
    <property type="entry name" value="MFS_MosC_like"/>
    <property type="match status" value="1"/>
</dbReference>
<dbReference type="KEGG" id="daur:Daura_15850"/>
<feature type="transmembrane region" description="Helical" evidence="5">
    <location>
        <begin position="114"/>
        <end position="133"/>
    </location>
</feature>
<dbReference type="AlphaFoldDB" id="A0A9Q9MQE1"/>
<evidence type="ECO:0000256" key="1">
    <source>
        <dbReference type="ARBA" id="ARBA00004141"/>
    </source>
</evidence>
<keyword evidence="7" id="KW-1185">Reference proteome</keyword>
<dbReference type="InterPro" id="IPR036259">
    <property type="entry name" value="MFS_trans_sf"/>
</dbReference>
<dbReference type="EMBL" id="CP073767">
    <property type="protein sequence ID" value="UWZ57492.1"/>
    <property type="molecule type" value="Genomic_DNA"/>
</dbReference>
<reference evidence="6" key="1">
    <citation type="submission" date="2021-04" db="EMBL/GenBank/DDBJ databases">
        <title>Dactylosporangium aurantiacum NRRL B-8018 full assembly.</title>
        <authorList>
            <person name="Hartkoorn R.C."/>
            <person name="Beaudoing E."/>
            <person name="Hot D."/>
        </authorList>
    </citation>
    <scope>NUCLEOTIDE SEQUENCE</scope>
    <source>
        <strain evidence="6">NRRL B-8018</strain>
    </source>
</reference>
<keyword evidence="3 5" id="KW-1133">Transmembrane helix</keyword>
<dbReference type="Proteomes" id="UP001058003">
    <property type="component" value="Chromosome"/>
</dbReference>